<keyword evidence="3 5" id="KW-0560">Oxidoreductase</keyword>
<proteinExistence type="inferred from homology"/>
<dbReference type="AlphaFoldDB" id="A0A438NED1"/>
<gene>
    <name evidence="7" type="ORF">B0A52_01912</name>
</gene>
<dbReference type="InterPro" id="IPR026992">
    <property type="entry name" value="DIOX_N"/>
</dbReference>
<dbReference type="Proteomes" id="UP000288859">
    <property type="component" value="Unassembled WGS sequence"/>
</dbReference>
<dbReference type="OrthoDB" id="288590at2759"/>
<comment type="similarity">
    <text evidence="1 5">Belongs to the iron/ascorbate-dependent oxidoreductase family.</text>
</comment>
<sequence>MAATTTTTTAEKGPFTLTLNNGLELTVQSNDPIDADEIPVIDISGIYSENLEDRKAVAEKIREAAHRIGFFYIIGHGIDQKYIDGTFSQAKRFFELPIEKKMEVCTDKVPEAYFGYFPMARYNRNQKKLNDLMEAYNWGYNPEYDEEAKNKEAVKTEFDQLWPRDVPGFKEALYEHHSKLLSLARRMVRVFALALHLPENFFDDYVDRPEAAMRIAHYPQQEASSLDQLGIGAHTDFECFTLLTQDHNGGLEVLSKSGYWINAKPIPGAMVVNIADCLMRQTNDYFVSTVHRVVNKTGAERYSCPFFFGFNKDKKLEPVPTCVSEENPMKYPIMSTGDYLKERAAKSKSSATATKAA</sequence>
<dbReference type="PANTHER" id="PTHR10209:SF881">
    <property type="entry name" value="FI07970P-RELATED"/>
    <property type="match status" value="1"/>
</dbReference>
<dbReference type="GO" id="GO:0046872">
    <property type="term" value="F:metal ion binding"/>
    <property type="evidence" value="ECO:0007669"/>
    <property type="project" value="UniProtKB-KW"/>
</dbReference>
<feature type="domain" description="Fe2OG dioxygenase" evidence="6">
    <location>
        <begin position="208"/>
        <end position="310"/>
    </location>
</feature>
<evidence type="ECO:0000256" key="2">
    <source>
        <dbReference type="ARBA" id="ARBA00022723"/>
    </source>
</evidence>
<dbReference type="InterPro" id="IPR027443">
    <property type="entry name" value="IPNS-like_sf"/>
</dbReference>
<dbReference type="VEuPathDB" id="FungiDB:PV10_04694"/>
<dbReference type="PANTHER" id="PTHR10209">
    <property type="entry name" value="OXIDOREDUCTASE, 2OG-FE II OXYGENASE FAMILY PROTEIN"/>
    <property type="match status" value="1"/>
</dbReference>
<evidence type="ECO:0000259" key="6">
    <source>
        <dbReference type="PROSITE" id="PS51471"/>
    </source>
</evidence>
<dbReference type="Pfam" id="PF03171">
    <property type="entry name" value="2OG-FeII_Oxy"/>
    <property type="match status" value="1"/>
</dbReference>
<organism evidence="7 8">
    <name type="scientific">Exophiala mesophila</name>
    <name type="common">Black yeast-like fungus</name>
    <dbReference type="NCBI Taxonomy" id="212818"/>
    <lineage>
        <taxon>Eukaryota</taxon>
        <taxon>Fungi</taxon>
        <taxon>Dikarya</taxon>
        <taxon>Ascomycota</taxon>
        <taxon>Pezizomycotina</taxon>
        <taxon>Eurotiomycetes</taxon>
        <taxon>Chaetothyriomycetidae</taxon>
        <taxon>Chaetothyriales</taxon>
        <taxon>Herpotrichiellaceae</taxon>
        <taxon>Exophiala</taxon>
    </lineage>
</organism>
<dbReference type="EMBL" id="NAJM01000005">
    <property type="protein sequence ID" value="RVX74080.1"/>
    <property type="molecule type" value="Genomic_DNA"/>
</dbReference>
<name>A0A438NED1_EXOME</name>
<evidence type="ECO:0000256" key="3">
    <source>
        <dbReference type="ARBA" id="ARBA00023002"/>
    </source>
</evidence>
<dbReference type="Gene3D" id="2.60.120.330">
    <property type="entry name" value="B-lactam Antibiotic, Isopenicillin N Synthase, Chain"/>
    <property type="match status" value="1"/>
</dbReference>
<evidence type="ECO:0000313" key="7">
    <source>
        <dbReference type="EMBL" id="RVX74080.1"/>
    </source>
</evidence>
<dbReference type="InterPro" id="IPR044861">
    <property type="entry name" value="IPNS-like_FE2OG_OXY"/>
</dbReference>
<dbReference type="InterPro" id="IPR005123">
    <property type="entry name" value="Oxoglu/Fe-dep_dioxygenase_dom"/>
</dbReference>
<dbReference type="SUPFAM" id="SSF51197">
    <property type="entry name" value="Clavaminate synthase-like"/>
    <property type="match status" value="1"/>
</dbReference>
<dbReference type="Pfam" id="PF14226">
    <property type="entry name" value="DIOX_N"/>
    <property type="match status" value="1"/>
</dbReference>
<dbReference type="PRINTS" id="PR00682">
    <property type="entry name" value="IPNSYNTHASE"/>
</dbReference>
<evidence type="ECO:0000256" key="4">
    <source>
        <dbReference type="ARBA" id="ARBA00023004"/>
    </source>
</evidence>
<evidence type="ECO:0000256" key="1">
    <source>
        <dbReference type="ARBA" id="ARBA00008056"/>
    </source>
</evidence>
<dbReference type="PROSITE" id="PS51471">
    <property type="entry name" value="FE2OG_OXY"/>
    <property type="match status" value="1"/>
</dbReference>
<evidence type="ECO:0000313" key="8">
    <source>
        <dbReference type="Proteomes" id="UP000288859"/>
    </source>
</evidence>
<keyword evidence="4 5" id="KW-0408">Iron</keyword>
<dbReference type="GO" id="GO:0016491">
    <property type="term" value="F:oxidoreductase activity"/>
    <property type="evidence" value="ECO:0007669"/>
    <property type="project" value="UniProtKB-KW"/>
</dbReference>
<comment type="caution">
    <text evidence="7">The sequence shown here is derived from an EMBL/GenBank/DDBJ whole genome shotgun (WGS) entry which is preliminary data.</text>
</comment>
<evidence type="ECO:0000256" key="5">
    <source>
        <dbReference type="RuleBase" id="RU003682"/>
    </source>
</evidence>
<keyword evidence="2 5" id="KW-0479">Metal-binding</keyword>
<dbReference type="GO" id="GO:0044283">
    <property type="term" value="P:small molecule biosynthetic process"/>
    <property type="evidence" value="ECO:0007669"/>
    <property type="project" value="UniProtKB-ARBA"/>
</dbReference>
<reference evidence="7 8" key="1">
    <citation type="submission" date="2017-03" db="EMBL/GenBank/DDBJ databases">
        <title>Genomes of endolithic fungi from Antarctica.</title>
        <authorList>
            <person name="Coleine C."/>
            <person name="Masonjones S."/>
            <person name="Stajich J.E."/>
        </authorList>
    </citation>
    <scope>NUCLEOTIDE SEQUENCE [LARGE SCALE GENOMIC DNA]</scope>
    <source>
        <strain evidence="7 8">CCFEE 6314</strain>
    </source>
</reference>
<accession>A0A438NED1</accession>
<protein>
    <recommendedName>
        <fullName evidence="6">Fe2OG dioxygenase domain-containing protein</fullName>
    </recommendedName>
</protein>